<proteinExistence type="predicted"/>
<dbReference type="GO" id="GO:0006355">
    <property type="term" value="P:regulation of DNA-templated transcription"/>
    <property type="evidence" value="ECO:0007669"/>
    <property type="project" value="InterPro"/>
</dbReference>
<sequence length="211" mass="22885">MPYLILADDSDIFRAGAARLLMAEEDLRIVMQCKETIRLNRAVDSYPNAIVVVASKLLANSPGLLARIQLNNGRSIVVAEMGEDAKTFLDQGAHGLLYRSASGAMLLDCIRQVCRGEHYVQAADVGASPSDPVGTRVRDGLTPKELKVLSLIMQGCKNREVGLKLKTSEQVIKNYLRGIFDKVGVSDRLELALFTIHHPTLAAAVASVEVA</sequence>
<organism evidence="3 4">
    <name type="scientific">Alloacidobacterium dinghuense</name>
    <dbReference type="NCBI Taxonomy" id="2763107"/>
    <lineage>
        <taxon>Bacteria</taxon>
        <taxon>Pseudomonadati</taxon>
        <taxon>Acidobacteriota</taxon>
        <taxon>Terriglobia</taxon>
        <taxon>Terriglobales</taxon>
        <taxon>Acidobacteriaceae</taxon>
        <taxon>Alloacidobacterium</taxon>
    </lineage>
</organism>
<reference evidence="3 4" key="1">
    <citation type="submission" date="2020-08" db="EMBL/GenBank/DDBJ databases">
        <title>Edaphobacter telluris sp. nov. and Acidobacterium dinghuensis sp. nov., two acidobacteria isolated from forest soil.</title>
        <authorList>
            <person name="Fu J."/>
            <person name="Qiu L."/>
        </authorList>
    </citation>
    <scope>NUCLEOTIDE SEQUENCE [LARGE SCALE GENOMIC DNA]</scope>
    <source>
        <strain evidence="3">4Y35</strain>
    </source>
</reference>
<evidence type="ECO:0000259" key="2">
    <source>
        <dbReference type="PROSITE" id="PS50043"/>
    </source>
</evidence>
<dbReference type="KEGG" id="adin:H7849_15785"/>
<dbReference type="AlphaFoldDB" id="A0A7G8BDH5"/>
<feature type="domain" description="HTH luxR-type" evidence="2">
    <location>
        <begin position="134"/>
        <end position="199"/>
    </location>
</feature>
<dbReference type="SMART" id="SM00421">
    <property type="entry name" value="HTH_LUXR"/>
    <property type="match status" value="1"/>
</dbReference>
<dbReference type="EMBL" id="CP060394">
    <property type="protein sequence ID" value="QNI30595.1"/>
    <property type="molecule type" value="Genomic_DNA"/>
</dbReference>
<evidence type="ECO:0000313" key="3">
    <source>
        <dbReference type="EMBL" id="QNI30595.1"/>
    </source>
</evidence>
<dbReference type="Pfam" id="PF00196">
    <property type="entry name" value="GerE"/>
    <property type="match status" value="1"/>
</dbReference>
<keyword evidence="1" id="KW-0238">DNA-binding</keyword>
<dbReference type="RefSeq" id="WP_186740586.1">
    <property type="nucleotide sequence ID" value="NZ_CP060394.1"/>
</dbReference>
<dbReference type="PROSITE" id="PS50043">
    <property type="entry name" value="HTH_LUXR_2"/>
    <property type="match status" value="1"/>
</dbReference>
<dbReference type="Gene3D" id="3.40.50.2300">
    <property type="match status" value="1"/>
</dbReference>
<dbReference type="PRINTS" id="PR00038">
    <property type="entry name" value="HTHLUXR"/>
</dbReference>
<evidence type="ECO:0000256" key="1">
    <source>
        <dbReference type="ARBA" id="ARBA00023125"/>
    </source>
</evidence>
<protein>
    <submittedName>
        <fullName evidence="3">Response regulator transcription factor</fullName>
    </submittedName>
</protein>
<dbReference type="Proteomes" id="UP000515312">
    <property type="component" value="Chromosome"/>
</dbReference>
<dbReference type="InterPro" id="IPR000792">
    <property type="entry name" value="Tscrpt_reg_LuxR_C"/>
</dbReference>
<keyword evidence="4" id="KW-1185">Reference proteome</keyword>
<evidence type="ECO:0000313" key="4">
    <source>
        <dbReference type="Proteomes" id="UP000515312"/>
    </source>
</evidence>
<dbReference type="PANTHER" id="PTHR43214">
    <property type="entry name" value="TWO-COMPONENT RESPONSE REGULATOR"/>
    <property type="match status" value="1"/>
</dbReference>
<dbReference type="SUPFAM" id="SSF46894">
    <property type="entry name" value="C-terminal effector domain of the bipartite response regulators"/>
    <property type="match status" value="1"/>
</dbReference>
<dbReference type="InterPro" id="IPR039420">
    <property type="entry name" value="WalR-like"/>
</dbReference>
<gene>
    <name evidence="3" type="ORF">H7849_15785</name>
</gene>
<dbReference type="GO" id="GO:0003677">
    <property type="term" value="F:DNA binding"/>
    <property type="evidence" value="ECO:0007669"/>
    <property type="project" value="UniProtKB-KW"/>
</dbReference>
<name>A0A7G8BDH5_9BACT</name>
<accession>A0A7G8BDH5</accession>
<dbReference type="InterPro" id="IPR016032">
    <property type="entry name" value="Sig_transdc_resp-reg_C-effctor"/>
</dbReference>